<dbReference type="Pfam" id="PF00583">
    <property type="entry name" value="Acetyltransf_1"/>
    <property type="match status" value="1"/>
</dbReference>
<dbReference type="Gene3D" id="3.40.630.30">
    <property type="match status" value="1"/>
</dbReference>
<keyword evidence="3" id="KW-1185">Reference proteome</keyword>
<dbReference type="AlphaFoldDB" id="A0A2Z2KDY1"/>
<dbReference type="CDD" id="cd04301">
    <property type="entry name" value="NAT_SF"/>
    <property type="match status" value="1"/>
</dbReference>
<dbReference type="Proteomes" id="UP000249890">
    <property type="component" value="Chromosome"/>
</dbReference>
<evidence type="ECO:0000259" key="1">
    <source>
        <dbReference type="PROSITE" id="PS51186"/>
    </source>
</evidence>
<dbReference type="OrthoDB" id="1895809at2"/>
<proteinExistence type="predicted"/>
<evidence type="ECO:0000313" key="2">
    <source>
        <dbReference type="EMBL" id="ASA21310.1"/>
    </source>
</evidence>
<accession>A0A2Z2KDY1</accession>
<feature type="domain" description="N-acetyltransferase" evidence="1">
    <location>
        <begin position="4"/>
        <end position="178"/>
    </location>
</feature>
<name>A0A2Z2KDY1_9BACL</name>
<dbReference type="InterPro" id="IPR000182">
    <property type="entry name" value="GNAT_dom"/>
</dbReference>
<reference evidence="2 3" key="1">
    <citation type="submission" date="2017-06" db="EMBL/GenBank/DDBJ databases">
        <title>Complete genome sequence of Paenibacillus donghaensis KCTC 13049T isolated from East Sea sediment, South Korea.</title>
        <authorList>
            <person name="Jung B.K."/>
            <person name="Hong S.-J."/>
            <person name="Shin J.-H."/>
        </authorList>
    </citation>
    <scope>NUCLEOTIDE SEQUENCE [LARGE SCALE GENOMIC DNA]</scope>
    <source>
        <strain evidence="2 3">KCTC 13049</strain>
    </source>
</reference>
<dbReference type="RefSeq" id="WP_087915321.1">
    <property type="nucleotide sequence ID" value="NZ_CP021780.1"/>
</dbReference>
<dbReference type="PROSITE" id="PS51186">
    <property type="entry name" value="GNAT"/>
    <property type="match status" value="1"/>
</dbReference>
<dbReference type="InterPro" id="IPR016181">
    <property type="entry name" value="Acyl_CoA_acyltransferase"/>
</dbReference>
<dbReference type="SUPFAM" id="SSF55729">
    <property type="entry name" value="Acyl-CoA N-acyltransferases (Nat)"/>
    <property type="match status" value="1"/>
</dbReference>
<evidence type="ECO:0000313" key="3">
    <source>
        <dbReference type="Proteomes" id="UP000249890"/>
    </source>
</evidence>
<gene>
    <name evidence="2" type="ORF">B9T62_11240</name>
</gene>
<organism evidence="2 3">
    <name type="scientific">Paenibacillus donghaensis</name>
    <dbReference type="NCBI Taxonomy" id="414771"/>
    <lineage>
        <taxon>Bacteria</taxon>
        <taxon>Bacillati</taxon>
        <taxon>Bacillota</taxon>
        <taxon>Bacilli</taxon>
        <taxon>Bacillales</taxon>
        <taxon>Paenibacillaceae</taxon>
        <taxon>Paenibacillus</taxon>
    </lineage>
</organism>
<dbReference type="EMBL" id="CP021780">
    <property type="protein sequence ID" value="ASA21310.1"/>
    <property type="molecule type" value="Genomic_DNA"/>
</dbReference>
<protein>
    <recommendedName>
        <fullName evidence="1">N-acetyltransferase domain-containing protein</fullName>
    </recommendedName>
</protein>
<dbReference type="KEGG" id="pdh:B9T62_11240"/>
<sequence>MNKVEIRRPSVGDTGRLHQFFELVIRDTFTKEGIGDQLSVIEHEINTKKSLLKGCLNDPEGNRYLLAAFHENSLVGTIHYGPANALIIEGTQGTLADQVEVGSVYVHPEFQGQGLGSLLWSEIARALSSRNIKQFCFDSGYATAMRLWKRKFGEPDYILKDQWGPGKDHMIWSRKTGSVPIRFNP</sequence>
<dbReference type="GO" id="GO:0016747">
    <property type="term" value="F:acyltransferase activity, transferring groups other than amino-acyl groups"/>
    <property type="evidence" value="ECO:0007669"/>
    <property type="project" value="InterPro"/>
</dbReference>